<feature type="compositionally biased region" description="Low complexity" evidence="2">
    <location>
        <begin position="111"/>
        <end position="133"/>
    </location>
</feature>
<feature type="domain" description="EF-hand" evidence="4">
    <location>
        <begin position="31"/>
        <end position="57"/>
    </location>
</feature>
<dbReference type="Gene3D" id="2.60.120.290">
    <property type="entry name" value="Spermadhesin, CUB domain"/>
    <property type="match status" value="1"/>
</dbReference>
<dbReference type="SUPFAM" id="SSF51126">
    <property type="entry name" value="Pectin lyase-like"/>
    <property type="match status" value="2"/>
</dbReference>
<keyword evidence="1" id="KW-1015">Disulfide bond</keyword>
<dbReference type="EMBL" id="LGRX02010178">
    <property type="protein sequence ID" value="KAK3270813.1"/>
    <property type="molecule type" value="Genomic_DNA"/>
</dbReference>
<dbReference type="InterPro" id="IPR035914">
    <property type="entry name" value="Sperma_CUB_dom_sf"/>
</dbReference>
<sequence length="1277" mass="132466">MFSWRILWFHLVLTLHYSVAYESIHLRIPTFEKVDTDHDGCLTSLEYEIAFRNFEQERNLGPLMVSSIEDTLKLKRRPPASGISNGMRFKRQDRLLAEGLNESSASPTQVSNSYTTPAPTAPAISTSPTTALTQGPTELRNETATQGPTQGPSQSPSQNLTQGPTQSPTQSPSQSPTQGPTRGPSQNPSQNLTQGPTQGPSQSPSQSPTQGLTQSPTQSPTQGSAQSFSQSPTTNPTQSPTQGPTQGSAQSSSQSPTTNPTQSPTQGPTQGSAQSSSQSPTTNPTQSPTQGPTQGSAQSSSQSPTTGPTQSPAQSTSTGSPTTALPSSPPTTAPSATVSEYFSVDPGNCSVVSDGRCVASPGWGETTLYPDNSFCRFQVLQPGVLRVEHFDVKYADNCPYDFVEVDGVSYCGSAGPEGVTVSTATPFVFFSDEIAAYTGFLICWEEPYPAVVIDDTEDGTSQLNAAFANQSVTEIDLVVDVSLTTSLDTVRRGMNISGRCGPNGETRCIITGNNNYTIFKFVKTAGAATLMIELRNLVLRDGFAENSYGAALYGMDAYTTIVNCELTHNYATGAGGAVLAFGDYEHGVELINCTVANNAAEYGGAVYAGQDGYVKVLGGRVSENSGIYGGAFFIDLNAYIWVDQGAQIANNLAKYGGGGIFGAAGASITVDGRSALEYNEVLWYELDELLDRATQEDFKLLGGGGILAQENVQLAIYGSSSVSHNFASIETWRLQEGGGGIAAGQGCSLWVAEASAVNDNRLGVSCCGGGILLSGVIDGGSDYTAVKIRGGSTVDRNYGNYGAGIGATGEKVTIEVIGSSVSSNESPGLGGGISTWSSYNYVYITDGSQISGNAAQTTGGGVFIPRNSYLMLSNNVLVERNTASSGAGIWIGLSATVDIGPGVTTSHNSATTEGGGIYVQDGDNSWHSQVSVKMSTFTNNFAGTNGGGLFLGSSTEMQMQGGLLAQNACGGNGGGVYVFYGTTTWPTNVLINGTQLLYNMAQNGVGGGLYLHKLSRTSITGGAVLAGSMAFSGAAIAAMEGLLEMDSGVLLANNSAMFQGGTISSVRGTVRIENCAIRGSRASYGGGGIAAIGSNFTLTNFTLEGGLTTTRGGGIFLSSGAYLAGSDLVVRNCASDEGGGVMVEAAQMKLTRSLLVGNKAQDTGGAVAFENGNVTLSEITLLQNGVGLSGLAPLQHAEPPSEITPLQHAERPVSGCRRLRSSCGSACDVLRASSQSPLVAYRPCGVLHYIKPLIVRLPTDGKSPQQINISADSAGLA</sequence>
<dbReference type="AlphaFoldDB" id="A0AAE0L3M4"/>
<evidence type="ECO:0000256" key="2">
    <source>
        <dbReference type="SAM" id="MobiDB-lite"/>
    </source>
</evidence>
<keyword evidence="6" id="KW-1185">Reference proteome</keyword>
<dbReference type="GO" id="GO:0005509">
    <property type="term" value="F:calcium ion binding"/>
    <property type="evidence" value="ECO:0007669"/>
    <property type="project" value="InterPro"/>
</dbReference>
<dbReference type="SUPFAM" id="SSF49854">
    <property type="entry name" value="Spermadhesin, CUB domain"/>
    <property type="match status" value="1"/>
</dbReference>
<dbReference type="PANTHER" id="PTHR11319:SF35">
    <property type="entry name" value="OUTER MEMBRANE PROTEIN PMPC-RELATED"/>
    <property type="match status" value="1"/>
</dbReference>
<dbReference type="InterPro" id="IPR006626">
    <property type="entry name" value="PbH1"/>
</dbReference>
<evidence type="ECO:0000256" key="3">
    <source>
        <dbReference type="SAM" id="SignalP"/>
    </source>
</evidence>
<feature type="compositionally biased region" description="Polar residues" evidence="2">
    <location>
        <begin position="101"/>
        <end position="110"/>
    </location>
</feature>
<feature type="region of interest" description="Disordered" evidence="2">
    <location>
        <begin position="101"/>
        <end position="338"/>
    </location>
</feature>
<protein>
    <recommendedName>
        <fullName evidence="4">EF-hand domain-containing protein</fullName>
    </recommendedName>
</protein>
<keyword evidence="3" id="KW-0732">Signal</keyword>
<accession>A0AAE0L3M4</accession>
<dbReference type="PROSITE" id="PS50222">
    <property type="entry name" value="EF_HAND_2"/>
    <property type="match status" value="1"/>
</dbReference>
<dbReference type="PANTHER" id="PTHR11319">
    <property type="entry name" value="G PROTEIN-COUPLED RECEPTOR-RELATED"/>
    <property type="match status" value="1"/>
</dbReference>
<evidence type="ECO:0000313" key="6">
    <source>
        <dbReference type="Proteomes" id="UP001190700"/>
    </source>
</evidence>
<feature type="chain" id="PRO_5042073946" description="EF-hand domain-containing protein" evidence="3">
    <location>
        <begin position="21"/>
        <end position="1277"/>
    </location>
</feature>
<evidence type="ECO:0000259" key="4">
    <source>
        <dbReference type="PROSITE" id="PS50222"/>
    </source>
</evidence>
<dbReference type="InterPro" id="IPR002048">
    <property type="entry name" value="EF_hand_dom"/>
</dbReference>
<comment type="caution">
    <text evidence="5">The sequence shown here is derived from an EMBL/GenBank/DDBJ whole genome shotgun (WGS) entry which is preliminary data.</text>
</comment>
<reference evidence="5 6" key="1">
    <citation type="journal article" date="2015" name="Genome Biol. Evol.">
        <title>Comparative Genomics of a Bacterivorous Green Alga Reveals Evolutionary Causalities and Consequences of Phago-Mixotrophic Mode of Nutrition.</title>
        <authorList>
            <person name="Burns J.A."/>
            <person name="Paasch A."/>
            <person name="Narechania A."/>
            <person name="Kim E."/>
        </authorList>
    </citation>
    <scope>NUCLEOTIDE SEQUENCE [LARGE SCALE GENOMIC DNA]</scope>
    <source>
        <strain evidence="5 6">PLY_AMNH</strain>
    </source>
</reference>
<evidence type="ECO:0000256" key="1">
    <source>
        <dbReference type="ARBA" id="ARBA00023157"/>
    </source>
</evidence>
<evidence type="ECO:0000313" key="5">
    <source>
        <dbReference type="EMBL" id="KAK3270813.1"/>
    </source>
</evidence>
<gene>
    <name evidence="5" type="ORF">CYMTET_20803</name>
</gene>
<feature type="compositionally biased region" description="Polar residues" evidence="2">
    <location>
        <begin position="183"/>
        <end position="192"/>
    </location>
</feature>
<feature type="compositionally biased region" description="Low complexity" evidence="2">
    <location>
        <begin position="193"/>
        <end position="326"/>
    </location>
</feature>
<feature type="signal peptide" evidence="3">
    <location>
        <begin position="1"/>
        <end position="20"/>
    </location>
</feature>
<dbReference type="PROSITE" id="PS00018">
    <property type="entry name" value="EF_HAND_1"/>
    <property type="match status" value="1"/>
</dbReference>
<feature type="compositionally biased region" description="Polar residues" evidence="2">
    <location>
        <begin position="142"/>
        <end position="160"/>
    </location>
</feature>
<dbReference type="InterPro" id="IPR011050">
    <property type="entry name" value="Pectin_lyase_fold/virulence"/>
</dbReference>
<dbReference type="InterPro" id="IPR000859">
    <property type="entry name" value="CUB_dom"/>
</dbReference>
<organism evidence="5 6">
    <name type="scientific">Cymbomonas tetramitiformis</name>
    <dbReference type="NCBI Taxonomy" id="36881"/>
    <lineage>
        <taxon>Eukaryota</taxon>
        <taxon>Viridiplantae</taxon>
        <taxon>Chlorophyta</taxon>
        <taxon>Pyramimonadophyceae</taxon>
        <taxon>Pyramimonadales</taxon>
        <taxon>Pyramimonadaceae</taxon>
        <taxon>Cymbomonas</taxon>
    </lineage>
</organism>
<dbReference type="Proteomes" id="UP001190700">
    <property type="component" value="Unassembled WGS sequence"/>
</dbReference>
<dbReference type="CDD" id="cd00041">
    <property type="entry name" value="CUB"/>
    <property type="match status" value="1"/>
</dbReference>
<feature type="compositionally biased region" description="Low complexity" evidence="2">
    <location>
        <begin position="161"/>
        <end position="181"/>
    </location>
</feature>
<proteinExistence type="predicted"/>
<dbReference type="InterPro" id="IPR018247">
    <property type="entry name" value="EF_Hand_1_Ca_BS"/>
</dbReference>
<dbReference type="SMART" id="SM00710">
    <property type="entry name" value="PbH1"/>
    <property type="match status" value="10"/>
</dbReference>
<name>A0AAE0L3M4_9CHLO</name>